<evidence type="ECO:0000259" key="1">
    <source>
        <dbReference type="PROSITE" id="PS50995"/>
    </source>
</evidence>
<dbReference type="EMBL" id="BOOZ01000001">
    <property type="protein sequence ID" value="GIJ06790.1"/>
    <property type="molecule type" value="Genomic_DNA"/>
</dbReference>
<dbReference type="Proteomes" id="UP000647017">
    <property type="component" value="Unassembled WGS sequence"/>
</dbReference>
<name>A0ABQ4HMB5_9ACTN</name>
<dbReference type="InterPro" id="IPR039422">
    <property type="entry name" value="MarR/SlyA-like"/>
</dbReference>
<dbReference type="PANTHER" id="PTHR33164">
    <property type="entry name" value="TRANSCRIPTIONAL REGULATOR, MARR FAMILY"/>
    <property type="match status" value="1"/>
</dbReference>
<protein>
    <recommendedName>
        <fullName evidence="1">HTH marR-type domain-containing protein</fullName>
    </recommendedName>
</protein>
<organism evidence="2 3">
    <name type="scientific">Micromonospora andamanensis</name>
    <dbReference type="NCBI Taxonomy" id="1287068"/>
    <lineage>
        <taxon>Bacteria</taxon>
        <taxon>Bacillati</taxon>
        <taxon>Actinomycetota</taxon>
        <taxon>Actinomycetes</taxon>
        <taxon>Micromonosporales</taxon>
        <taxon>Micromonosporaceae</taxon>
        <taxon>Micromonospora</taxon>
    </lineage>
</organism>
<feature type="domain" description="HTH marR-type" evidence="1">
    <location>
        <begin position="16"/>
        <end position="149"/>
    </location>
</feature>
<accession>A0ABQ4HMB5</accession>
<dbReference type="Pfam" id="PF12802">
    <property type="entry name" value="MarR_2"/>
    <property type="match status" value="1"/>
</dbReference>
<dbReference type="PROSITE" id="PS50995">
    <property type="entry name" value="HTH_MARR_2"/>
    <property type="match status" value="1"/>
</dbReference>
<evidence type="ECO:0000313" key="3">
    <source>
        <dbReference type="Proteomes" id="UP000647017"/>
    </source>
</evidence>
<dbReference type="InterPro" id="IPR036390">
    <property type="entry name" value="WH_DNA-bd_sf"/>
</dbReference>
<gene>
    <name evidence="2" type="ORF">Van01_00040</name>
</gene>
<sequence length="166" mass="18114">MSDGNAPAERGTEPSPEDVSWALHQLVVAAAALDVTLGRRLNLGPSEYQAMKHLLTAERPLGPVELGALVGLTSGAATTLVDRLERAGHLARRRDRHDRRRLTLEPTPDALDSARRQLRPLEDALGEVLKTYSGEDRRTIARFLGEVVAAYQHFNAGTGGHRRAAR</sequence>
<dbReference type="Gene3D" id="1.10.10.10">
    <property type="entry name" value="Winged helix-like DNA-binding domain superfamily/Winged helix DNA-binding domain"/>
    <property type="match status" value="1"/>
</dbReference>
<dbReference type="SMART" id="SM00347">
    <property type="entry name" value="HTH_MARR"/>
    <property type="match status" value="1"/>
</dbReference>
<keyword evidence="3" id="KW-1185">Reference proteome</keyword>
<comment type="caution">
    <text evidence="2">The sequence shown here is derived from an EMBL/GenBank/DDBJ whole genome shotgun (WGS) entry which is preliminary data.</text>
</comment>
<dbReference type="PRINTS" id="PR00598">
    <property type="entry name" value="HTHMARR"/>
</dbReference>
<reference evidence="2 3" key="1">
    <citation type="submission" date="2021-01" db="EMBL/GenBank/DDBJ databases">
        <title>Whole genome shotgun sequence of Verrucosispora andamanensis NBRC 109075.</title>
        <authorList>
            <person name="Komaki H."/>
            <person name="Tamura T."/>
        </authorList>
    </citation>
    <scope>NUCLEOTIDE SEQUENCE [LARGE SCALE GENOMIC DNA]</scope>
    <source>
        <strain evidence="2 3">NBRC 109075</strain>
    </source>
</reference>
<dbReference type="InterPro" id="IPR036388">
    <property type="entry name" value="WH-like_DNA-bd_sf"/>
</dbReference>
<dbReference type="SUPFAM" id="SSF46785">
    <property type="entry name" value="Winged helix' DNA-binding domain"/>
    <property type="match status" value="1"/>
</dbReference>
<evidence type="ECO:0000313" key="2">
    <source>
        <dbReference type="EMBL" id="GIJ06790.1"/>
    </source>
</evidence>
<dbReference type="InterPro" id="IPR000835">
    <property type="entry name" value="HTH_MarR-typ"/>
</dbReference>
<dbReference type="PANTHER" id="PTHR33164:SF106">
    <property type="entry name" value="TRANSCRIPTIONAL REGULATORY PROTEIN"/>
    <property type="match status" value="1"/>
</dbReference>
<dbReference type="RefSeq" id="WP_203997435.1">
    <property type="nucleotide sequence ID" value="NZ_BOOZ01000001.1"/>
</dbReference>
<proteinExistence type="predicted"/>